<keyword evidence="5" id="KW-0464">Manganese</keyword>
<dbReference type="GO" id="GO:0006508">
    <property type="term" value="P:proteolysis"/>
    <property type="evidence" value="ECO:0007669"/>
    <property type="project" value="UniProtKB-KW"/>
</dbReference>
<dbReference type="GO" id="GO:0030145">
    <property type="term" value="F:manganese ion binding"/>
    <property type="evidence" value="ECO:0007669"/>
    <property type="project" value="InterPro"/>
</dbReference>
<feature type="domain" description="Cytosol aminopeptidase" evidence="6">
    <location>
        <begin position="304"/>
        <end position="311"/>
    </location>
</feature>
<protein>
    <submittedName>
        <fullName evidence="7">Cytosol aminopeptidase</fullName>
    </submittedName>
</protein>
<evidence type="ECO:0000256" key="3">
    <source>
        <dbReference type="ARBA" id="ARBA00022670"/>
    </source>
</evidence>
<gene>
    <name evidence="7" type="ORF">HHI_09522</name>
</gene>
<keyword evidence="8" id="KW-1185">Reference proteome</keyword>
<keyword evidence="3" id="KW-0645">Protease</keyword>
<dbReference type="PANTHER" id="PTHR11963">
    <property type="entry name" value="LEUCINE AMINOPEPTIDASE-RELATED"/>
    <property type="match status" value="1"/>
</dbReference>
<sequence>MHKSFTSDAPQTVRVWLYTGTLFGALENDPFPNARAIAEAQGFTGGAGQSVIVPGPDGRTSDILYGLGAGRDQLALAALSAKLPAGDYEIAADGGYPFASIAAGWADGAYRFDGYRTEKAAPPRLLIPASEDAPRLSREADAVSALRDLVNTPAADMGPEQIHARISALGERHGARVAAVVGDALIDENYPMVHAVGRAAVKAPRFVMLEWGKPGAPKVSLCGKGITFDTGGLNIKTGDGMRIMKKDMGGAAHAIALAELVMEARLPVHLRLFVSAAENAIAGDAFRPGDILQSRKGLTVEIDNTDAEGRLVLADALTRASEDQPELLIDFATLTGAARVALGPDLAPLYTDDEQLAADILAASEETGDPVWRMPLWDPYLAYMQSPVADLVNSGGAGMAGSITAAIFLKQFVSAKSWAHFDIWAWRKAKYGRPDGGAACGLRAVWAMLEKRYPAV</sequence>
<keyword evidence="4" id="KW-0378">Hydrolase</keyword>
<name>A0A059FSG6_9PROT</name>
<dbReference type="CDD" id="cd00433">
    <property type="entry name" value="Peptidase_M17"/>
    <property type="match status" value="1"/>
</dbReference>
<evidence type="ECO:0000313" key="7">
    <source>
        <dbReference type="EMBL" id="KCZ93625.1"/>
    </source>
</evidence>
<keyword evidence="2 7" id="KW-0031">Aminopeptidase</keyword>
<comment type="caution">
    <text evidence="7">The sequence shown here is derived from an EMBL/GenBank/DDBJ whole genome shotgun (WGS) entry which is preliminary data.</text>
</comment>
<dbReference type="RefSeq" id="WP_011647981.1">
    <property type="nucleotide sequence ID" value="NZ_ARYI01000007.1"/>
</dbReference>
<dbReference type="Proteomes" id="UP000025061">
    <property type="component" value="Unassembled WGS sequence"/>
</dbReference>
<dbReference type="Gene3D" id="3.40.220.10">
    <property type="entry name" value="Leucine Aminopeptidase, subunit E, domain 1"/>
    <property type="match status" value="1"/>
</dbReference>
<accession>A0A059FSG6</accession>
<dbReference type="Gene3D" id="3.40.630.10">
    <property type="entry name" value="Zn peptidases"/>
    <property type="match status" value="1"/>
</dbReference>
<dbReference type="Pfam" id="PF00883">
    <property type="entry name" value="Peptidase_M17"/>
    <property type="match status" value="1"/>
</dbReference>
<evidence type="ECO:0000256" key="1">
    <source>
        <dbReference type="ARBA" id="ARBA00009528"/>
    </source>
</evidence>
<evidence type="ECO:0000256" key="4">
    <source>
        <dbReference type="ARBA" id="ARBA00022801"/>
    </source>
</evidence>
<dbReference type="PROSITE" id="PS00631">
    <property type="entry name" value="CYTOSOL_AP"/>
    <property type="match status" value="1"/>
</dbReference>
<dbReference type="InterPro" id="IPR011356">
    <property type="entry name" value="Leucine_aapep/pepB"/>
</dbReference>
<proteinExistence type="inferred from homology"/>
<dbReference type="InterPro" id="IPR043472">
    <property type="entry name" value="Macro_dom-like"/>
</dbReference>
<reference evidence="7 8" key="1">
    <citation type="submission" date="2013-04" db="EMBL/GenBank/DDBJ databases">
        <title>Hyphomonas hirschiana VP5 Genome Sequencing.</title>
        <authorList>
            <person name="Lai Q."/>
            <person name="Shao Z."/>
        </authorList>
    </citation>
    <scope>NUCLEOTIDE SEQUENCE [LARGE SCALE GENOMIC DNA]</scope>
    <source>
        <strain evidence="7 8">VP5</strain>
    </source>
</reference>
<dbReference type="SUPFAM" id="SSF53187">
    <property type="entry name" value="Zn-dependent exopeptidases"/>
    <property type="match status" value="1"/>
</dbReference>
<evidence type="ECO:0000256" key="5">
    <source>
        <dbReference type="ARBA" id="ARBA00023211"/>
    </source>
</evidence>
<evidence type="ECO:0000256" key="2">
    <source>
        <dbReference type="ARBA" id="ARBA00022438"/>
    </source>
</evidence>
<dbReference type="PANTHER" id="PTHR11963:SF20">
    <property type="entry name" value="PEPTIDASE B"/>
    <property type="match status" value="1"/>
</dbReference>
<dbReference type="PRINTS" id="PR00481">
    <property type="entry name" value="LAMNOPPTDASE"/>
</dbReference>
<evidence type="ECO:0000259" key="6">
    <source>
        <dbReference type="PROSITE" id="PS00631"/>
    </source>
</evidence>
<evidence type="ECO:0000313" key="8">
    <source>
        <dbReference type="Proteomes" id="UP000025061"/>
    </source>
</evidence>
<dbReference type="AlphaFoldDB" id="A0A059FSG6"/>
<dbReference type="Pfam" id="PF21337">
    <property type="entry name" value="Peptidase_M17_N_1"/>
    <property type="match status" value="1"/>
</dbReference>
<organism evidence="7 8">
    <name type="scientific">Hyphomonas hirschiana VP5</name>
    <dbReference type="NCBI Taxonomy" id="1280951"/>
    <lineage>
        <taxon>Bacteria</taxon>
        <taxon>Pseudomonadati</taxon>
        <taxon>Pseudomonadota</taxon>
        <taxon>Alphaproteobacteria</taxon>
        <taxon>Hyphomonadales</taxon>
        <taxon>Hyphomonadaceae</taxon>
        <taxon>Hyphomonas</taxon>
    </lineage>
</organism>
<dbReference type="GO" id="GO:0005737">
    <property type="term" value="C:cytoplasm"/>
    <property type="evidence" value="ECO:0007669"/>
    <property type="project" value="InterPro"/>
</dbReference>
<dbReference type="EMBL" id="ARYI01000007">
    <property type="protein sequence ID" value="KCZ93625.1"/>
    <property type="molecule type" value="Genomic_DNA"/>
</dbReference>
<dbReference type="SUPFAM" id="SSF52949">
    <property type="entry name" value="Macro domain-like"/>
    <property type="match status" value="1"/>
</dbReference>
<dbReference type="PATRIC" id="fig|1280951.3.peg.1921"/>
<dbReference type="OrthoDB" id="9809354at2"/>
<comment type="similarity">
    <text evidence="1">Belongs to the peptidase M17 family.</text>
</comment>
<dbReference type="InterPro" id="IPR048816">
    <property type="entry name" value="Peptidase_M17_N_1"/>
</dbReference>
<dbReference type="InterPro" id="IPR000819">
    <property type="entry name" value="Peptidase_M17_C"/>
</dbReference>
<dbReference type="GO" id="GO:0070006">
    <property type="term" value="F:metalloaminopeptidase activity"/>
    <property type="evidence" value="ECO:0007669"/>
    <property type="project" value="InterPro"/>
</dbReference>